<dbReference type="Proteomes" id="UP000693946">
    <property type="component" value="Linkage Group LG6"/>
</dbReference>
<dbReference type="AlphaFoldDB" id="A0AAV6QAE1"/>
<gene>
    <name evidence="1" type="ORF">JOB18_033169</name>
</gene>
<keyword evidence="2" id="KW-1185">Reference proteome</keyword>
<sequence>MRAAPAGRDGRICNCAGHALCAMSFAMATGSQMGCHAVGQKKKETVDVEHTTEHHTTIDCDPVASRCGQEPVVTSLNMSVKCNSIVLMKQTSWGRNSDCTRLFHTSRAAVTCRGASVQLLLLQHILCDAQNKA</sequence>
<accession>A0AAV6QAE1</accession>
<organism evidence="1 2">
    <name type="scientific">Solea senegalensis</name>
    <name type="common">Senegalese sole</name>
    <dbReference type="NCBI Taxonomy" id="28829"/>
    <lineage>
        <taxon>Eukaryota</taxon>
        <taxon>Metazoa</taxon>
        <taxon>Chordata</taxon>
        <taxon>Craniata</taxon>
        <taxon>Vertebrata</taxon>
        <taxon>Euteleostomi</taxon>
        <taxon>Actinopterygii</taxon>
        <taxon>Neopterygii</taxon>
        <taxon>Teleostei</taxon>
        <taxon>Neoteleostei</taxon>
        <taxon>Acanthomorphata</taxon>
        <taxon>Carangaria</taxon>
        <taxon>Pleuronectiformes</taxon>
        <taxon>Pleuronectoidei</taxon>
        <taxon>Soleidae</taxon>
        <taxon>Solea</taxon>
    </lineage>
</organism>
<proteinExistence type="predicted"/>
<evidence type="ECO:0000313" key="1">
    <source>
        <dbReference type="EMBL" id="KAG7486536.1"/>
    </source>
</evidence>
<feature type="non-terminal residue" evidence="1">
    <location>
        <position position="133"/>
    </location>
</feature>
<dbReference type="EMBL" id="JAGKHQ010000018">
    <property type="protein sequence ID" value="KAG7486536.1"/>
    <property type="molecule type" value="Genomic_DNA"/>
</dbReference>
<protein>
    <submittedName>
        <fullName evidence="1">Uncharacterized protein</fullName>
    </submittedName>
</protein>
<reference evidence="1 2" key="1">
    <citation type="journal article" date="2021" name="Sci. Rep.">
        <title>Chromosome anchoring in Senegalese sole (Solea senegalensis) reveals sex-associated markers and genome rearrangements in flatfish.</title>
        <authorList>
            <person name="Guerrero-Cozar I."/>
            <person name="Gomez-Garrido J."/>
            <person name="Berbel C."/>
            <person name="Martinez-Blanch J.F."/>
            <person name="Alioto T."/>
            <person name="Claros M.G."/>
            <person name="Gagnaire P.A."/>
            <person name="Manchado M."/>
        </authorList>
    </citation>
    <scope>NUCLEOTIDE SEQUENCE [LARGE SCALE GENOMIC DNA]</scope>
    <source>
        <strain evidence="1">Sse05_10M</strain>
    </source>
</reference>
<name>A0AAV6QAE1_SOLSE</name>
<evidence type="ECO:0000313" key="2">
    <source>
        <dbReference type="Proteomes" id="UP000693946"/>
    </source>
</evidence>
<comment type="caution">
    <text evidence="1">The sequence shown here is derived from an EMBL/GenBank/DDBJ whole genome shotgun (WGS) entry which is preliminary data.</text>
</comment>